<keyword evidence="3" id="KW-1185">Reference proteome</keyword>
<comment type="caution">
    <text evidence="2">The sequence shown here is derived from an EMBL/GenBank/DDBJ whole genome shotgun (WGS) entry which is preliminary data.</text>
</comment>
<name>A0A949N648_9ACTN</name>
<dbReference type="PROSITE" id="PS51186">
    <property type="entry name" value="GNAT"/>
    <property type="match status" value="1"/>
</dbReference>
<dbReference type="EC" id="2.3.1.-" evidence="2"/>
<dbReference type="SUPFAM" id="SSF55729">
    <property type="entry name" value="Acyl-CoA N-acyltransferases (Nat)"/>
    <property type="match status" value="1"/>
</dbReference>
<evidence type="ECO:0000313" key="2">
    <source>
        <dbReference type="EMBL" id="MBU7598687.1"/>
    </source>
</evidence>
<evidence type="ECO:0000313" key="3">
    <source>
        <dbReference type="Proteomes" id="UP000694501"/>
    </source>
</evidence>
<organism evidence="2 3">
    <name type="scientific">Streptomyces tardus</name>
    <dbReference type="NCBI Taxonomy" id="2780544"/>
    <lineage>
        <taxon>Bacteria</taxon>
        <taxon>Bacillati</taxon>
        <taxon>Actinomycetota</taxon>
        <taxon>Actinomycetes</taxon>
        <taxon>Kitasatosporales</taxon>
        <taxon>Streptomycetaceae</taxon>
        <taxon>Streptomyces</taxon>
    </lineage>
</organism>
<sequence>MLAAYDAQLRGWAGALPPGAWQERQGPLLRVAGMHRGYLLPPRELDLDTAGLDRLIAEQREWFAARGESVEWKTHAHDLPAEVPERLRAAGFVPEPPETVMVADTSAIAAHAPDLPAGVTLRRISARADLEQFAEVQGTAFGEERPWRAEELARQIEAAPQETAVLVAEAEGEVISGARLEFEPGTDFAGLWGGGTLPSWRRRGVYRALVAARAALARDRGVRHLRVDASDRSAPVLLRLGFHALTTTTPYVWTPPESPRV</sequence>
<gene>
    <name evidence="2" type="ORF">JGS22_013950</name>
</gene>
<keyword evidence="2" id="KW-0012">Acyltransferase</keyword>
<dbReference type="Gene3D" id="3.40.630.30">
    <property type="match status" value="1"/>
</dbReference>
<feature type="domain" description="N-acetyltransferase" evidence="1">
    <location>
        <begin position="119"/>
        <end position="261"/>
    </location>
</feature>
<protein>
    <submittedName>
        <fullName evidence="2">GNAT family N-acetyltransferase</fullName>
        <ecNumber evidence="2">2.3.1.-</ecNumber>
    </submittedName>
</protein>
<dbReference type="Pfam" id="PF00583">
    <property type="entry name" value="Acetyltransf_1"/>
    <property type="match status" value="1"/>
</dbReference>
<dbReference type="Proteomes" id="UP000694501">
    <property type="component" value="Unassembled WGS sequence"/>
</dbReference>
<reference evidence="2" key="1">
    <citation type="submission" date="2021-06" db="EMBL/GenBank/DDBJ databases">
        <title>Sequencing of actinobacteria type strains.</title>
        <authorList>
            <person name="Nguyen G.-S."/>
            <person name="Wentzel A."/>
        </authorList>
    </citation>
    <scope>NUCLEOTIDE SEQUENCE</scope>
    <source>
        <strain evidence="2">P38-E01</strain>
    </source>
</reference>
<accession>A0A949N648</accession>
<dbReference type="GO" id="GO:0016747">
    <property type="term" value="F:acyltransferase activity, transferring groups other than amino-acyl groups"/>
    <property type="evidence" value="ECO:0007669"/>
    <property type="project" value="InterPro"/>
</dbReference>
<dbReference type="AlphaFoldDB" id="A0A949N648"/>
<keyword evidence="2" id="KW-0808">Transferase</keyword>
<evidence type="ECO:0000259" key="1">
    <source>
        <dbReference type="PROSITE" id="PS51186"/>
    </source>
</evidence>
<proteinExistence type="predicted"/>
<dbReference type="InterPro" id="IPR016181">
    <property type="entry name" value="Acyl_CoA_acyltransferase"/>
</dbReference>
<dbReference type="InterPro" id="IPR000182">
    <property type="entry name" value="GNAT_dom"/>
</dbReference>
<dbReference type="EMBL" id="JAELVF020000001">
    <property type="protein sequence ID" value="MBU7598687.1"/>
    <property type="molecule type" value="Genomic_DNA"/>
</dbReference>